<name>A0A383VP47_TETOB</name>
<dbReference type="EMBL" id="FNXT01000689">
    <property type="protein sequence ID" value="SZX66196.1"/>
    <property type="molecule type" value="Genomic_DNA"/>
</dbReference>
<dbReference type="AlphaFoldDB" id="A0A383VP47"/>
<sequence length="96" mass="10264">MQLCVRLAWAVLRCEDGSSSSSSSASTTCRTAEEYGTAALIYAATAVLHLAGHLARQLSPTYQPNMGFPELADGAASNALYCLLLMNLAQHTMFLH</sequence>
<protein>
    <submittedName>
        <fullName evidence="1">Uncharacterized protein</fullName>
    </submittedName>
</protein>
<dbReference type="Proteomes" id="UP000256970">
    <property type="component" value="Unassembled WGS sequence"/>
</dbReference>
<organism evidence="1 2">
    <name type="scientific">Tetradesmus obliquus</name>
    <name type="common">Green alga</name>
    <name type="synonym">Acutodesmus obliquus</name>
    <dbReference type="NCBI Taxonomy" id="3088"/>
    <lineage>
        <taxon>Eukaryota</taxon>
        <taxon>Viridiplantae</taxon>
        <taxon>Chlorophyta</taxon>
        <taxon>core chlorophytes</taxon>
        <taxon>Chlorophyceae</taxon>
        <taxon>CS clade</taxon>
        <taxon>Sphaeropleales</taxon>
        <taxon>Scenedesmaceae</taxon>
        <taxon>Tetradesmus</taxon>
    </lineage>
</organism>
<gene>
    <name evidence="1" type="ORF">BQ4739_LOCUS6635</name>
</gene>
<reference evidence="1 2" key="1">
    <citation type="submission" date="2016-10" db="EMBL/GenBank/DDBJ databases">
        <authorList>
            <person name="Cai Z."/>
        </authorList>
    </citation>
    <scope>NUCLEOTIDE SEQUENCE [LARGE SCALE GENOMIC DNA]</scope>
</reference>
<proteinExistence type="predicted"/>
<evidence type="ECO:0000313" key="1">
    <source>
        <dbReference type="EMBL" id="SZX66196.1"/>
    </source>
</evidence>
<accession>A0A383VP47</accession>
<keyword evidence="2" id="KW-1185">Reference proteome</keyword>
<evidence type="ECO:0000313" key="2">
    <source>
        <dbReference type="Proteomes" id="UP000256970"/>
    </source>
</evidence>